<sequence>MKRRSAACAAAALLLQSLAGGAGAATGHVSHGNLTWTLVDLDPADGIAPSLRFLPPPAGPLGAARAYVSAFAAGVLHEDNVMATGSDPLLAELDYSPAAHTSARVDGRADPATLSLSLDTVATLEPNGASATAWLHGGTLPFVLSANTGVTFHSAVLLQGERGSEPGIYDAWLASGTLTVSLDGLAPGESVFTDYVAVTLSPSPGDPVAVDFTRELTVDYSNRTGASLTGDVALLAIGTTAIAPVPEPGMLPMALAGLALVGWTIRRRS</sequence>
<dbReference type="EMBL" id="CP136508">
    <property type="protein sequence ID" value="WUR15179.1"/>
    <property type="molecule type" value="Genomic_DNA"/>
</dbReference>
<organism evidence="3 4">
    <name type="scientific">[Empedobacter] haloabium</name>
    <dbReference type="NCBI Taxonomy" id="592317"/>
    <lineage>
        <taxon>Bacteria</taxon>
        <taxon>Pseudomonadati</taxon>
        <taxon>Pseudomonadota</taxon>
        <taxon>Betaproteobacteria</taxon>
        <taxon>Burkholderiales</taxon>
        <taxon>Oxalobacteraceae</taxon>
        <taxon>Telluria group</taxon>
        <taxon>Telluria group incertae sedis</taxon>
    </lineage>
</organism>
<protein>
    <submittedName>
        <fullName evidence="3">PEP-CTERM sorting domain-containing protein</fullName>
    </submittedName>
</protein>
<reference evidence="3 4" key="1">
    <citation type="journal article" date="2019" name="Int. J. Syst. Evol. Microbiol.">
        <title>The Draft Whole-Genome Sequence of the Antibiotic Producer Empedobacter haloabium ATCC 31962 Provides Indications for Its Taxonomic Reclassification.</title>
        <authorList>
            <person name="Miess H."/>
            <person name="Arlt P."/>
            <person name="Apel A.K."/>
            <person name="Weber T."/>
            <person name="Nieselt K."/>
            <person name="Hanssen F."/>
            <person name="Czemmel S."/>
            <person name="Nahnsen S."/>
            <person name="Gross H."/>
        </authorList>
    </citation>
    <scope>NUCLEOTIDE SEQUENCE [LARGE SCALE GENOMIC DNA]</scope>
    <source>
        <strain evidence="3 4">ATCC 31962</strain>
    </source>
</reference>
<evidence type="ECO:0000313" key="3">
    <source>
        <dbReference type="EMBL" id="WUR15179.1"/>
    </source>
</evidence>
<dbReference type="Proteomes" id="UP000321323">
    <property type="component" value="Chromosome"/>
</dbReference>
<proteinExistence type="predicted"/>
<dbReference type="Pfam" id="PF07589">
    <property type="entry name" value="PEP-CTERM"/>
    <property type="match status" value="1"/>
</dbReference>
<evidence type="ECO:0000256" key="1">
    <source>
        <dbReference type="SAM" id="SignalP"/>
    </source>
</evidence>
<gene>
    <name evidence="3" type="ORF">E7V67_008755</name>
</gene>
<keyword evidence="4" id="KW-1185">Reference proteome</keyword>
<dbReference type="InterPro" id="IPR013424">
    <property type="entry name" value="Ice-binding_C"/>
</dbReference>
<evidence type="ECO:0000259" key="2">
    <source>
        <dbReference type="Pfam" id="PF07589"/>
    </source>
</evidence>
<feature type="chain" id="PRO_5047274927" evidence="1">
    <location>
        <begin position="25"/>
        <end position="269"/>
    </location>
</feature>
<accession>A0ABZ1US78</accession>
<feature type="domain" description="Ice-binding protein C-terminal" evidence="2">
    <location>
        <begin position="244"/>
        <end position="268"/>
    </location>
</feature>
<name>A0ABZ1US78_9BURK</name>
<feature type="signal peptide" evidence="1">
    <location>
        <begin position="1"/>
        <end position="24"/>
    </location>
</feature>
<keyword evidence="1" id="KW-0732">Signal</keyword>
<evidence type="ECO:0000313" key="4">
    <source>
        <dbReference type="Proteomes" id="UP000321323"/>
    </source>
</evidence>